<organism evidence="1 2">
    <name type="scientific">Rhizophagus clarus</name>
    <dbReference type="NCBI Taxonomy" id="94130"/>
    <lineage>
        <taxon>Eukaryota</taxon>
        <taxon>Fungi</taxon>
        <taxon>Fungi incertae sedis</taxon>
        <taxon>Mucoromycota</taxon>
        <taxon>Glomeromycotina</taxon>
        <taxon>Glomeromycetes</taxon>
        <taxon>Glomerales</taxon>
        <taxon>Glomeraceae</taxon>
        <taxon>Rhizophagus</taxon>
    </lineage>
</organism>
<evidence type="ECO:0000313" key="2">
    <source>
        <dbReference type="Proteomes" id="UP000615446"/>
    </source>
</evidence>
<dbReference type="Proteomes" id="UP000615446">
    <property type="component" value="Unassembled WGS sequence"/>
</dbReference>
<evidence type="ECO:0000313" key="1">
    <source>
        <dbReference type="EMBL" id="GET04310.1"/>
    </source>
</evidence>
<dbReference type="PANTHER" id="PTHR13031">
    <property type="entry name" value="RIBONUCLEASE P SUBUNIT P30"/>
    <property type="match status" value="1"/>
</dbReference>
<proteinExistence type="predicted"/>
<dbReference type="OrthoDB" id="17948at2759"/>
<dbReference type="GO" id="GO:0008033">
    <property type="term" value="P:tRNA processing"/>
    <property type="evidence" value="ECO:0007669"/>
    <property type="project" value="InterPro"/>
</dbReference>
<comment type="caution">
    <text evidence="1">The sequence shown here is derived from an EMBL/GenBank/DDBJ whole genome shotgun (WGS) entry which is preliminary data.</text>
</comment>
<dbReference type="Gene3D" id="3.20.20.140">
    <property type="entry name" value="Metal-dependent hydrolases"/>
    <property type="match status" value="1"/>
</dbReference>
<name>A0A8H3MK65_9GLOM</name>
<reference evidence="1" key="1">
    <citation type="submission" date="2019-10" db="EMBL/GenBank/DDBJ databases">
        <title>Conservation and host-specific expression of non-tandemly repeated heterogenous ribosome RNA gene in arbuscular mycorrhizal fungi.</title>
        <authorList>
            <person name="Maeda T."/>
            <person name="Kobayashi Y."/>
            <person name="Nakagawa T."/>
            <person name="Ezawa T."/>
            <person name="Yamaguchi K."/>
            <person name="Bino T."/>
            <person name="Nishimoto Y."/>
            <person name="Shigenobu S."/>
            <person name="Kawaguchi M."/>
        </authorList>
    </citation>
    <scope>NUCLEOTIDE SEQUENCE</scope>
    <source>
        <strain evidence="1">HR1</strain>
    </source>
</reference>
<protein>
    <submittedName>
        <fullName evidence="1">Ribonuclease P protein subunit p30</fullName>
    </submittedName>
</protein>
<dbReference type="InterPro" id="IPR002738">
    <property type="entry name" value="RNase_P_p30"/>
</dbReference>
<accession>A0A8H3MK65</accession>
<gene>
    <name evidence="1" type="ORF">RCL2_003061500</name>
</gene>
<sequence>MELRGPYDIVNLGTIMGMNQAMAKDCISTNCRAVVMHASRNTSKYTSCSRIFEPISSLKPNELWKVGDDKKKLMLEN</sequence>
<dbReference type="AlphaFoldDB" id="A0A8H3MK65"/>
<dbReference type="GO" id="GO:0003723">
    <property type="term" value="F:RNA binding"/>
    <property type="evidence" value="ECO:0007669"/>
    <property type="project" value="TreeGrafter"/>
</dbReference>
<dbReference type="GO" id="GO:0005655">
    <property type="term" value="C:nucleolar ribonuclease P complex"/>
    <property type="evidence" value="ECO:0007669"/>
    <property type="project" value="TreeGrafter"/>
</dbReference>
<dbReference type="EMBL" id="BLAL01000345">
    <property type="protein sequence ID" value="GET04310.1"/>
    <property type="molecule type" value="Genomic_DNA"/>
</dbReference>
<dbReference type="PANTHER" id="PTHR13031:SF0">
    <property type="entry name" value="RIBONUCLEASE P PROTEIN SUBUNIT P30"/>
    <property type="match status" value="1"/>
</dbReference>